<dbReference type="Pfam" id="PF05137">
    <property type="entry name" value="PilN"/>
    <property type="match status" value="1"/>
</dbReference>
<evidence type="ECO:0000256" key="1">
    <source>
        <dbReference type="SAM" id="Phobius"/>
    </source>
</evidence>
<keyword evidence="1" id="KW-0472">Membrane</keyword>
<dbReference type="PANTHER" id="PTHR40278">
    <property type="entry name" value="DNA UTILIZATION PROTEIN HOFN"/>
    <property type="match status" value="1"/>
</dbReference>
<keyword evidence="1" id="KW-1133">Transmembrane helix</keyword>
<reference evidence="2 3" key="1">
    <citation type="submission" date="2023-07" db="EMBL/GenBank/DDBJ databases">
        <title>Sequencing the genomes of 1000 actinobacteria strains.</title>
        <authorList>
            <person name="Klenk H.-P."/>
        </authorList>
    </citation>
    <scope>NUCLEOTIDE SEQUENCE [LARGE SCALE GENOMIC DNA]</scope>
    <source>
        <strain evidence="2 3">DSM 44709</strain>
    </source>
</reference>
<evidence type="ECO:0000313" key="3">
    <source>
        <dbReference type="Proteomes" id="UP001240236"/>
    </source>
</evidence>
<proteinExistence type="predicted"/>
<protein>
    <submittedName>
        <fullName evidence="2">Tfp pilus assembly protein PilN</fullName>
    </submittedName>
</protein>
<sequence length="246" mass="25768">MSTDMYPAEQGFTAQMPQAQQDPTRTLRIAANLLPDEIMGGRRARRTRTAAVAGVGAVVLVLAGWYATTFVKAQGADEELAAAEVRSRAVQQEQQQYSELTGVKTELSTAKDRLGALMAHDSQWQRLLSDVRGAAPAEVTISALSGGISNQVLAQGNQLPSQVTEEVVGTVTLIGSAADKAKVAQYVDNLRAVTGLANPLPTDITSEESGAETFTIQVDITQAALGGRFTPEATATPVPGTTTGGN</sequence>
<dbReference type="AlphaFoldDB" id="A0AAE3W5V7"/>
<keyword evidence="1" id="KW-0812">Transmembrane</keyword>
<dbReference type="Proteomes" id="UP001240236">
    <property type="component" value="Unassembled WGS sequence"/>
</dbReference>
<dbReference type="RefSeq" id="WP_307246460.1">
    <property type="nucleotide sequence ID" value="NZ_JAUSUZ010000001.1"/>
</dbReference>
<dbReference type="PANTHER" id="PTHR40278:SF1">
    <property type="entry name" value="DNA UTILIZATION PROTEIN HOFN"/>
    <property type="match status" value="1"/>
</dbReference>
<accession>A0AAE3W5V7</accession>
<organism evidence="2 3">
    <name type="scientific">Catenuloplanes indicus</name>
    <dbReference type="NCBI Taxonomy" id="137267"/>
    <lineage>
        <taxon>Bacteria</taxon>
        <taxon>Bacillati</taxon>
        <taxon>Actinomycetota</taxon>
        <taxon>Actinomycetes</taxon>
        <taxon>Micromonosporales</taxon>
        <taxon>Micromonosporaceae</taxon>
        <taxon>Catenuloplanes</taxon>
    </lineage>
</organism>
<comment type="caution">
    <text evidence="2">The sequence shown here is derived from an EMBL/GenBank/DDBJ whole genome shotgun (WGS) entry which is preliminary data.</text>
</comment>
<name>A0AAE3W5V7_9ACTN</name>
<keyword evidence="3" id="KW-1185">Reference proteome</keyword>
<gene>
    <name evidence="2" type="ORF">J2S42_007137</name>
</gene>
<evidence type="ECO:0000313" key="2">
    <source>
        <dbReference type="EMBL" id="MDQ0370468.1"/>
    </source>
</evidence>
<feature type="transmembrane region" description="Helical" evidence="1">
    <location>
        <begin position="49"/>
        <end position="67"/>
    </location>
</feature>
<dbReference type="InterPro" id="IPR052534">
    <property type="entry name" value="Extracell_DNA_Util/SecSys_Comp"/>
</dbReference>
<dbReference type="InterPro" id="IPR007813">
    <property type="entry name" value="PilN"/>
</dbReference>
<dbReference type="EMBL" id="JAUSUZ010000001">
    <property type="protein sequence ID" value="MDQ0370468.1"/>
    <property type="molecule type" value="Genomic_DNA"/>
</dbReference>